<evidence type="ECO:0000313" key="9">
    <source>
        <dbReference type="RefSeq" id="XP_033706073.1"/>
    </source>
</evidence>
<dbReference type="Pfam" id="PF13499">
    <property type="entry name" value="EF-hand_7"/>
    <property type="match status" value="2"/>
</dbReference>
<feature type="compositionally biased region" description="Polar residues" evidence="6">
    <location>
        <begin position="298"/>
        <end position="319"/>
    </location>
</feature>
<keyword evidence="8" id="KW-1185">Reference proteome</keyword>
<feature type="domain" description="EF-hand" evidence="7">
    <location>
        <begin position="165"/>
        <end position="200"/>
    </location>
</feature>
<proteinExistence type="inferred from homology"/>
<evidence type="ECO:0000256" key="4">
    <source>
        <dbReference type="ARBA" id="ARBA00022737"/>
    </source>
</evidence>
<comment type="subcellular location">
    <subcellularLocation>
        <location evidence="1">Cytoplasm</location>
        <location evidence="1">Cytoskeleton</location>
        <location evidence="1">Spindle pole</location>
    </subcellularLocation>
</comment>
<comment type="similarity">
    <text evidence="2">Belongs to the calmodulin family.</text>
</comment>
<dbReference type="InterPro" id="IPR018247">
    <property type="entry name" value="EF_Hand_1_Ca_BS"/>
</dbReference>
<dbReference type="Gene3D" id="1.10.238.10">
    <property type="entry name" value="EF-hand"/>
    <property type="match status" value="2"/>
</dbReference>
<dbReference type="SUPFAM" id="SSF47473">
    <property type="entry name" value="EF-hand"/>
    <property type="match status" value="1"/>
</dbReference>
<dbReference type="SMART" id="SM00054">
    <property type="entry name" value="EFh"/>
    <property type="match status" value="3"/>
</dbReference>
<evidence type="ECO:0000259" key="7">
    <source>
        <dbReference type="PROSITE" id="PS50222"/>
    </source>
</evidence>
<dbReference type="AlphaFoldDB" id="A0A6J3QVY0"/>
<dbReference type="PROSITE" id="PS00018">
    <property type="entry name" value="EF_HAND_1"/>
    <property type="match status" value="2"/>
</dbReference>
<feature type="region of interest" description="Disordered" evidence="6">
    <location>
        <begin position="1"/>
        <end position="25"/>
    </location>
</feature>
<evidence type="ECO:0000256" key="2">
    <source>
        <dbReference type="ARBA" id="ARBA00009763"/>
    </source>
</evidence>
<evidence type="ECO:0000256" key="6">
    <source>
        <dbReference type="SAM" id="MobiDB-lite"/>
    </source>
</evidence>
<reference evidence="9" key="1">
    <citation type="submission" date="2025-08" db="UniProtKB">
        <authorList>
            <consortium name="RefSeq"/>
        </authorList>
    </citation>
    <scope>IDENTIFICATION</scope>
    <source>
        <tissue evidence="9">Spleen</tissue>
    </source>
</reference>
<keyword evidence="3" id="KW-0479">Metal-binding</keyword>
<dbReference type="PANTHER" id="PTHR23048">
    <property type="entry name" value="MYOSIN LIGHT CHAIN 1, 3"/>
    <property type="match status" value="1"/>
</dbReference>
<feature type="compositionally biased region" description="Low complexity" evidence="6">
    <location>
        <begin position="117"/>
        <end position="146"/>
    </location>
</feature>
<dbReference type="PROSITE" id="PS50222">
    <property type="entry name" value="EF_HAND_2"/>
    <property type="match status" value="2"/>
</dbReference>
<feature type="domain" description="EF-hand" evidence="7">
    <location>
        <begin position="238"/>
        <end position="273"/>
    </location>
</feature>
<dbReference type="Proteomes" id="UP000245320">
    <property type="component" value="Chromosome 2"/>
</dbReference>
<dbReference type="InterPro" id="IPR050230">
    <property type="entry name" value="CALM/Myosin/TropC-like"/>
</dbReference>
<dbReference type="InParanoid" id="A0A6J3QVY0"/>
<dbReference type="FunFam" id="1.10.238.10:FF:000527">
    <property type="entry name" value="Calmodulin-3"/>
    <property type="match status" value="1"/>
</dbReference>
<accession>A0A6J3QVY0</accession>
<keyword evidence="5" id="KW-0106">Calcium</keyword>
<feature type="region of interest" description="Disordered" evidence="6">
    <location>
        <begin position="289"/>
        <end position="319"/>
    </location>
</feature>
<feature type="region of interest" description="Disordered" evidence="6">
    <location>
        <begin position="113"/>
        <end position="146"/>
    </location>
</feature>
<dbReference type="PANTHER" id="PTHR23048:SF0">
    <property type="entry name" value="CALMODULIN LIKE 3"/>
    <property type="match status" value="1"/>
</dbReference>
<name>A0A6J3QVY0_TURTR</name>
<dbReference type="GO" id="GO:0000922">
    <property type="term" value="C:spindle pole"/>
    <property type="evidence" value="ECO:0007669"/>
    <property type="project" value="UniProtKB-SubCell"/>
</dbReference>
<keyword evidence="4" id="KW-0677">Repeat</keyword>
<dbReference type="CDD" id="cd00051">
    <property type="entry name" value="EFh"/>
    <property type="match status" value="2"/>
</dbReference>
<evidence type="ECO:0000256" key="5">
    <source>
        <dbReference type="ARBA" id="ARBA00022837"/>
    </source>
</evidence>
<dbReference type="InterPro" id="IPR011992">
    <property type="entry name" value="EF-hand-dom_pair"/>
</dbReference>
<dbReference type="GO" id="GO:0005509">
    <property type="term" value="F:calcium ion binding"/>
    <property type="evidence" value="ECO:0007669"/>
    <property type="project" value="InterPro"/>
</dbReference>
<protein>
    <submittedName>
        <fullName evidence="9">Probable calcium-binding protein CML12</fullName>
    </submittedName>
</protein>
<evidence type="ECO:0000313" key="8">
    <source>
        <dbReference type="Proteomes" id="UP000245320"/>
    </source>
</evidence>
<dbReference type="RefSeq" id="XP_033706073.1">
    <property type="nucleotide sequence ID" value="XM_033850182.1"/>
</dbReference>
<gene>
    <name evidence="9" type="primary">LOC109549652</name>
</gene>
<dbReference type="InterPro" id="IPR002048">
    <property type="entry name" value="EF_hand_dom"/>
</dbReference>
<dbReference type="GO" id="GO:0016460">
    <property type="term" value="C:myosin II complex"/>
    <property type="evidence" value="ECO:0007669"/>
    <property type="project" value="TreeGrafter"/>
</dbReference>
<evidence type="ECO:0000256" key="3">
    <source>
        <dbReference type="ARBA" id="ARBA00022723"/>
    </source>
</evidence>
<sequence>MAGDRAALPGALLGPHPEHRAPTEATEQVVHHCLWTQEAVGTGLAPRKAGAEAVEELVKNTCAVQRPPLSPGHHLNPTQTQTTDHLLKRPSLLHCRSSGPGLQATAGPGACTVRGIPAPSSAPASQAGARTPAAGPAPGHLPAPGHVRVQDLLPATVRAKQLTEEQVAEFKEALSPFDEDGDGAISTRELGTVLRSPGQKPTEAELQDLVGELDRDGSSTVGFPELLGLIARKVKGRDAKDQIREAFCVFDKDGNGLMGTAELRHVMTRLGEKPRDQEVDEMIRAADVDGDELDDTGRSQAQQTPNVPSLGSRSSGMSLCTDQGRRMVTASLAAHAPGSARCALREPSTWDP</sequence>
<organism evidence="8 9">
    <name type="scientific">Tursiops truncatus</name>
    <name type="common">Atlantic bottle-nosed dolphin</name>
    <name type="synonym">Delphinus truncatus</name>
    <dbReference type="NCBI Taxonomy" id="9739"/>
    <lineage>
        <taxon>Eukaryota</taxon>
        <taxon>Metazoa</taxon>
        <taxon>Chordata</taxon>
        <taxon>Craniata</taxon>
        <taxon>Vertebrata</taxon>
        <taxon>Euteleostomi</taxon>
        <taxon>Mammalia</taxon>
        <taxon>Eutheria</taxon>
        <taxon>Laurasiatheria</taxon>
        <taxon>Artiodactyla</taxon>
        <taxon>Whippomorpha</taxon>
        <taxon>Cetacea</taxon>
        <taxon>Odontoceti</taxon>
        <taxon>Delphinidae</taxon>
        <taxon>Tursiops</taxon>
    </lineage>
</organism>
<dbReference type="OrthoDB" id="9685749at2759"/>
<evidence type="ECO:0000256" key="1">
    <source>
        <dbReference type="ARBA" id="ARBA00004647"/>
    </source>
</evidence>